<dbReference type="InterPro" id="IPR040841">
    <property type="entry name" value="Luciferase_dom"/>
</dbReference>
<evidence type="ECO:0000259" key="1">
    <source>
        <dbReference type="Pfam" id="PF17648"/>
    </source>
</evidence>
<dbReference type="InterPro" id="IPR048273">
    <property type="entry name" value="Luciferase"/>
</dbReference>
<reference evidence="3 5" key="2">
    <citation type="submission" date="2018-08" db="EMBL/GenBank/DDBJ databases">
        <title>Genetic Globetrotter - A new plasmid hitch-hiking vast phylogenetic and geographic distances.</title>
        <authorList>
            <person name="Vollmers J."/>
            <person name="Petersen J."/>
        </authorList>
    </citation>
    <scope>NUCLEOTIDE SEQUENCE [LARGE SCALE GENOMIC DNA]</scope>
    <source>
        <strain evidence="3 5">DSM 26383</strain>
        <plasmid evidence="3">pRIdsm_02</plasmid>
        <plasmid evidence="5">pridsm_02</plasmid>
    </source>
</reference>
<dbReference type="KEGG" id="rid:RIdsm_05751"/>
<evidence type="ECO:0000313" key="4">
    <source>
        <dbReference type="Proteomes" id="UP000051401"/>
    </source>
</evidence>
<feature type="domain" description="Luciferase" evidence="1">
    <location>
        <begin position="78"/>
        <end position="145"/>
    </location>
</feature>
<name>A0A0T5NQ53_9RHOB</name>
<sequence>MCFELPLRQGPRPETTECAPHEQVSQNSSAEIHALFKQKAFALPFVERCRSGISVPGAEALVLPRPHACGPREAFMIGREFAHVHPAYDGSSHMMLPLPAIEELIAKGWGEQHPMASAGYIPANAVMAFAPRDEAEVDVMIKILTTSWGFARGKLANPAPIQIHD</sequence>
<keyword evidence="4" id="KW-1185">Reference proteome</keyword>
<accession>A0A0T5NQ53</accession>
<dbReference type="AlphaFoldDB" id="A0A0T5NQ53"/>
<dbReference type="EMBL" id="CP031600">
    <property type="protein sequence ID" value="QEW29905.1"/>
    <property type="molecule type" value="Genomic_DNA"/>
</dbReference>
<dbReference type="PANTHER" id="PTHR38695:SF1">
    <property type="entry name" value="AMINO ACID PERMEASE_ SLC12A DOMAIN-CONTAINING PROTEIN"/>
    <property type="match status" value="1"/>
</dbReference>
<dbReference type="RefSeq" id="WP_057822049.1">
    <property type="nucleotide sequence ID" value="NZ_CP031600.1"/>
</dbReference>
<geneLocation type="plasmid" evidence="3">
    <name>pRIdsm_02</name>
</geneLocation>
<dbReference type="STRING" id="540747.SAMN04488031_1415"/>
<dbReference type="PATRIC" id="fig|540747.5.peg.5508"/>
<evidence type="ECO:0000313" key="2">
    <source>
        <dbReference type="EMBL" id="KRS10908.1"/>
    </source>
</evidence>
<dbReference type="PANTHER" id="PTHR38695">
    <property type="entry name" value="AMINO ACID PERMEASE_ SLC12A DOMAIN-CONTAINING PROTEIN"/>
    <property type="match status" value="1"/>
</dbReference>
<dbReference type="Proteomes" id="UP000051401">
    <property type="component" value="Unassembled WGS sequence"/>
</dbReference>
<evidence type="ECO:0000313" key="3">
    <source>
        <dbReference type="EMBL" id="QEW29905.1"/>
    </source>
</evidence>
<keyword evidence="3" id="KW-0614">Plasmid</keyword>
<protein>
    <recommendedName>
        <fullName evidence="1">Luciferase domain-containing protein</fullName>
    </recommendedName>
</protein>
<geneLocation type="plasmid" evidence="5">
    <name>pridsm_02</name>
</geneLocation>
<dbReference type="OrthoDB" id="822427at2"/>
<gene>
    <name evidence="3" type="ORF">RIdsm_05751</name>
    <name evidence="2" type="ORF">XM52_28915</name>
</gene>
<dbReference type="Proteomes" id="UP000325785">
    <property type="component" value="Plasmid pRIdsm_02"/>
</dbReference>
<evidence type="ECO:0000313" key="5">
    <source>
        <dbReference type="Proteomes" id="UP000325785"/>
    </source>
</evidence>
<organism evidence="2 4">
    <name type="scientific">Roseovarius indicus</name>
    <dbReference type="NCBI Taxonomy" id="540747"/>
    <lineage>
        <taxon>Bacteria</taxon>
        <taxon>Pseudomonadati</taxon>
        <taxon>Pseudomonadota</taxon>
        <taxon>Alphaproteobacteria</taxon>
        <taxon>Rhodobacterales</taxon>
        <taxon>Roseobacteraceae</taxon>
        <taxon>Roseovarius</taxon>
    </lineage>
</organism>
<dbReference type="EMBL" id="LAXI01000065">
    <property type="protein sequence ID" value="KRS10908.1"/>
    <property type="molecule type" value="Genomic_DNA"/>
</dbReference>
<reference evidence="2 4" key="1">
    <citation type="submission" date="2015-04" db="EMBL/GenBank/DDBJ databases">
        <title>The draft genome sequence of Roseovarius indicus B108T.</title>
        <authorList>
            <person name="Li G."/>
            <person name="Lai Q."/>
            <person name="Shao Z."/>
            <person name="Yan P."/>
        </authorList>
    </citation>
    <scope>NUCLEOTIDE SEQUENCE [LARGE SCALE GENOMIC DNA]</scope>
    <source>
        <strain evidence="2 4">B108</strain>
    </source>
</reference>
<dbReference type="Pfam" id="PF17648">
    <property type="entry name" value="Luciferase"/>
    <property type="match status" value="1"/>
</dbReference>
<proteinExistence type="predicted"/>